<dbReference type="InterPro" id="IPR050721">
    <property type="entry name" value="Trk_Ktr_HKT_K-transport"/>
</dbReference>
<protein>
    <submittedName>
        <fullName evidence="4">RyR domain-containing protein</fullName>
    </submittedName>
</protein>
<dbReference type="PANTHER" id="PTHR43833">
    <property type="entry name" value="POTASSIUM CHANNEL PROTEIN 2-RELATED-RELATED"/>
    <property type="match status" value="1"/>
</dbReference>
<dbReference type="Proteomes" id="UP001369736">
    <property type="component" value="Unassembled WGS sequence"/>
</dbReference>
<keyword evidence="1" id="KW-0472">Membrane</keyword>
<proteinExistence type="predicted"/>
<feature type="transmembrane region" description="Helical" evidence="1">
    <location>
        <begin position="20"/>
        <end position="41"/>
    </location>
</feature>
<dbReference type="RefSeq" id="WP_337706131.1">
    <property type="nucleotide sequence ID" value="NZ_JBBEGM010000013.1"/>
</dbReference>
<dbReference type="SUPFAM" id="SSF51735">
    <property type="entry name" value="NAD(P)-binding Rossmann-fold domains"/>
    <property type="match status" value="1"/>
</dbReference>
<dbReference type="PANTHER" id="PTHR43833:SF11">
    <property type="entry name" value="VOLTAGE-GATED POTASSIUM CHANNEL KCH"/>
    <property type="match status" value="1"/>
</dbReference>
<comment type="caution">
    <text evidence="4">The sequence shown here is derived from an EMBL/GenBank/DDBJ whole genome shotgun (WGS) entry which is preliminary data.</text>
</comment>
<keyword evidence="1" id="KW-1133">Transmembrane helix</keyword>
<dbReference type="EMBL" id="JBBEGM010000013">
    <property type="protein sequence ID" value="MEJ2864765.1"/>
    <property type="molecule type" value="Genomic_DNA"/>
</dbReference>
<sequence>MTTPNGAADAGFRSSEREALARLAVGVVALVALILGIVGFARFLPAPGVEAGDGWTDILYYTLQLFLLDSAPLQQASDLPVELDIARFLAPSTTFLAVWLTAKAVYDSTYFAVRARRLHDHTVVCGRGTSALLVARSVAEEGRTCVMVDGSPIGNGAPRHADVADARVRVLGVGGDPRNAQVLREARVHRAREIVVATGDSTLNADVTAGLRNVLEGVAEPPPCYLEMTSPALGAALAAHELTSESAVRVEVFVPADRAARRLLDLHLPVGDHAGSVLVLGSGVQFDAVVGEMDRRADRRFSSAPLSVATASDAPGADVPDDLAVAIVCVDDDLVAVQAGLRLMRSLRDCSVDVVVVVGSSTSLGATITGEDFAVSSIGRARFHVFNSTEHVYAVTSLRQGLYLDIARAAHDGYVRAARRRGETVDDNPSTVPWGDLPDDLRQANLAQAFSISDKLRALGCAVVPRDAADTPFEFDAGEVEELAKAEHERWARERRGRGWRHGERDDVSLTHPDLVTWDELDETARQKDRDVVAAIPDHLRRAGLQIIRGGPAIS</sequence>
<dbReference type="Pfam" id="PF02026">
    <property type="entry name" value="RyR"/>
    <property type="match status" value="1"/>
</dbReference>
<evidence type="ECO:0000313" key="4">
    <source>
        <dbReference type="EMBL" id="MEJ2864765.1"/>
    </source>
</evidence>
<dbReference type="Pfam" id="PF02254">
    <property type="entry name" value="TrkA_N"/>
    <property type="match status" value="1"/>
</dbReference>
<accession>A0ABU8MDL0</accession>
<gene>
    <name evidence="4" type="ORF">WCD58_26650</name>
</gene>
<feature type="domain" description="RCK N-terminal" evidence="3">
    <location>
        <begin position="123"/>
        <end position="213"/>
    </location>
</feature>
<keyword evidence="1" id="KW-0812">Transmembrane</keyword>
<organism evidence="4 5">
    <name type="scientific">Actinomycetospora flava</name>
    <dbReference type="NCBI Taxonomy" id="3129232"/>
    <lineage>
        <taxon>Bacteria</taxon>
        <taxon>Bacillati</taxon>
        <taxon>Actinomycetota</taxon>
        <taxon>Actinomycetes</taxon>
        <taxon>Pseudonocardiales</taxon>
        <taxon>Pseudonocardiaceae</taxon>
        <taxon>Actinomycetospora</taxon>
    </lineage>
</organism>
<evidence type="ECO:0000313" key="5">
    <source>
        <dbReference type="Proteomes" id="UP001369736"/>
    </source>
</evidence>
<name>A0ABU8MDL0_9PSEU</name>
<dbReference type="InterPro" id="IPR003032">
    <property type="entry name" value="Ryanodine_rcpt"/>
</dbReference>
<feature type="domain" description="Ryanodine receptor Ryr" evidence="2">
    <location>
        <begin position="480"/>
        <end position="545"/>
    </location>
</feature>
<dbReference type="InterPro" id="IPR003148">
    <property type="entry name" value="RCK_N"/>
</dbReference>
<reference evidence="4 5" key="1">
    <citation type="submission" date="2024-03" db="EMBL/GenBank/DDBJ databases">
        <title>Actinomycetospora sp. OC33-EN07, a novel actinomycete isolated from wild orchid (Aerides multiflora).</title>
        <authorList>
            <person name="Suriyachadkun C."/>
        </authorList>
    </citation>
    <scope>NUCLEOTIDE SEQUENCE [LARGE SCALE GENOMIC DNA]</scope>
    <source>
        <strain evidence="4 5">OC33-EN07</strain>
    </source>
</reference>
<evidence type="ECO:0000259" key="2">
    <source>
        <dbReference type="Pfam" id="PF02026"/>
    </source>
</evidence>
<keyword evidence="5" id="KW-1185">Reference proteome</keyword>
<dbReference type="InterPro" id="IPR036291">
    <property type="entry name" value="NAD(P)-bd_dom_sf"/>
</dbReference>
<evidence type="ECO:0000259" key="3">
    <source>
        <dbReference type="Pfam" id="PF02254"/>
    </source>
</evidence>
<dbReference type="Gene3D" id="3.40.50.720">
    <property type="entry name" value="NAD(P)-binding Rossmann-like Domain"/>
    <property type="match status" value="1"/>
</dbReference>
<dbReference type="Gene3D" id="6.20.350.10">
    <property type="match status" value="1"/>
</dbReference>
<evidence type="ECO:0000256" key="1">
    <source>
        <dbReference type="SAM" id="Phobius"/>
    </source>
</evidence>